<reference evidence="1 2" key="1">
    <citation type="submission" date="2024-02" db="EMBL/GenBank/DDBJ databases">
        <title>De novo assembly and annotation of 12 fungi associated with fruit tree decline syndrome in Ontario, Canada.</title>
        <authorList>
            <person name="Sulman M."/>
            <person name="Ellouze W."/>
            <person name="Ilyukhin E."/>
        </authorList>
    </citation>
    <scope>NUCLEOTIDE SEQUENCE [LARGE SCALE GENOMIC DNA]</scope>
    <source>
        <strain evidence="1 2">M42-189</strain>
    </source>
</reference>
<sequence length="406" mass="45608">MSIVPKNDVPLQAGVEHELIFRAPDFKPTEPSAGLCDLAARLWIAKMLNNVDGISVDLEIPETKVRAIQSVYNSSWTLPYESGLKNSENRSVNPNDYYDLELASPVAEISDVEWIKQTEAIYTMFRQKEITVLAPADTCATHVHISPLVGGWKIHALKSISKAIIYYERCIDALIHKDHLHSFGCKDSNFASVLYQSDVANEPGKDWRAVWNIDNVCPRQDLMTMLWGKIGRCETKEDIVRLMCSLPENSKKLDPTFGSKPPEERESPEITRNHRWNFRPLLDERKMTHDPADGSPHVLGTVEFRQPEGSVTAEKAIGWRLFATGFVQAALRFESDNSMAEKTPTVTDLQSFVEQGVRANGCNDERVKVVFEQDSGAEPSSIEFRMVNGFEEYQITCGPLSDSGSE</sequence>
<evidence type="ECO:0008006" key="3">
    <source>
        <dbReference type="Google" id="ProtNLM"/>
    </source>
</evidence>
<protein>
    <recommendedName>
        <fullName evidence="3">Amidoligase enzyme</fullName>
    </recommendedName>
</protein>
<proteinExistence type="predicted"/>
<dbReference type="PANTHER" id="PTHR36847">
    <property type="entry name" value="AMIDOLIGASE ENZYME"/>
    <property type="match status" value="1"/>
</dbReference>
<dbReference type="InterPro" id="IPR022025">
    <property type="entry name" value="Amidoligase_2"/>
</dbReference>
<dbReference type="Pfam" id="PF12224">
    <property type="entry name" value="Amidoligase_2"/>
    <property type="match status" value="1"/>
</dbReference>
<gene>
    <name evidence="1" type="ORF">SLS60_001668</name>
</gene>
<organism evidence="1 2">
    <name type="scientific">Paraconiothyrium brasiliense</name>
    <dbReference type="NCBI Taxonomy" id="300254"/>
    <lineage>
        <taxon>Eukaryota</taxon>
        <taxon>Fungi</taxon>
        <taxon>Dikarya</taxon>
        <taxon>Ascomycota</taxon>
        <taxon>Pezizomycotina</taxon>
        <taxon>Dothideomycetes</taxon>
        <taxon>Pleosporomycetidae</taxon>
        <taxon>Pleosporales</taxon>
        <taxon>Massarineae</taxon>
        <taxon>Didymosphaeriaceae</taxon>
        <taxon>Paraconiothyrium</taxon>
    </lineage>
</organism>
<dbReference type="PANTHER" id="PTHR36847:SF1">
    <property type="entry name" value="AMIDOLIGASE ENZYME"/>
    <property type="match status" value="1"/>
</dbReference>
<evidence type="ECO:0000313" key="1">
    <source>
        <dbReference type="EMBL" id="KAL1610003.1"/>
    </source>
</evidence>
<keyword evidence="2" id="KW-1185">Reference proteome</keyword>
<dbReference type="EMBL" id="JAKJXO020000002">
    <property type="protein sequence ID" value="KAL1610003.1"/>
    <property type="molecule type" value="Genomic_DNA"/>
</dbReference>
<comment type="caution">
    <text evidence="1">The sequence shown here is derived from an EMBL/GenBank/DDBJ whole genome shotgun (WGS) entry which is preliminary data.</text>
</comment>
<accession>A0ABR3S0I6</accession>
<name>A0ABR3S0I6_9PLEO</name>
<dbReference type="Proteomes" id="UP001521785">
    <property type="component" value="Unassembled WGS sequence"/>
</dbReference>
<evidence type="ECO:0000313" key="2">
    <source>
        <dbReference type="Proteomes" id="UP001521785"/>
    </source>
</evidence>